<dbReference type="InterPro" id="IPR036097">
    <property type="entry name" value="HisK_dim/P_sf"/>
</dbReference>
<accession>A0A418M1F4</accession>
<dbReference type="InterPro" id="IPR000014">
    <property type="entry name" value="PAS"/>
</dbReference>
<dbReference type="EC" id="2.7.13.3" evidence="2"/>
<evidence type="ECO:0000313" key="9">
    <source>
        <dbReference type="EMBL" id="RIV19497.1"/>
    </source>
</evidence>
<dbReference type="SMART" id="SM00388">
    <property type="entry name" value="HisKA"/>
    <property type="match status" value="1"/>
</dbReference>
<dbReference type="CDD" id="cd00130">
    <property type="entry name" value="PAS"/>
    <property type="match status" value="1"/>
</dbReference>
<dbReference type="InterPro" id="IPR003661">
    <property type="entry name" value="HisK_dim/P_dom"/>
</dbReference>
<dbReference type="Gene3D" id="3.30.565.10">
    <property type="entry name" value="Histidine kinase-like ATPase, C-terminal domain"/>
    <property type="match status" value="1"/>
</dbReference>
<dbReference type="Pfam" id="PF02518">
    <property type="entry name" value="HATPase_c"/>
    <property type="match status" value="1"/>
</dbReference>
<dbReference type="PANTHER" id="PTHR43304:SF1">
    <property type="entry name" value="PAC DOMAIN-CONTAINING PROTEIN"/>
    <property type="match status" value="1"/>
</dbReference>
<name>A0A418M1F4_9BACT</name>
<dbReference type="InterPro" id="IPR013656">
    <property type="entry name" value="PAS_4"/>
</dbReference>
<keyword evidence="3" id="KW-0597">Phosphoprotein</keyword>
<dbReference type="RefSeq" id="WP_119670601.1">
    <property type="nucleotide sequence ID" value="NZ_QXED01000008.1"/>
</dbReference>
<evidence type="ECO:0000256" key="5">
    <source>
        <dbReference type="ARBA" id="ARBA00022777"/>
    </source>
</evidence>
<dbReference type="GO" id="GO:0000155">
    <property type="term" value="F:phosphorelay sensor kinase activity"/>
    <property type="evidence" value="ECO:0007669"/>
    <property type="project" value="InterPro"/>
</dbReference>
<comment type="caution">
    <text evidence="9">The sequence shown here is derived from an EMBL/GenBank/DDBJ whole genome shotgun (WGS) entry which is preliminary data.</text>
</comment>
<dbReference type="InterPro" id="IPR005467">
    <property type="entry name" value="His_kinase_dom"/>
</dbReference>
<dbReference type="AlphaFoldDB" id="A0A418M1F4"/>
<dbReference type="Gene3D" id="1.10.287.130">
    <property type="match status" value="1"/>
</dbReference>
<dbReference type="InterPro" id="IPR000700">
    <property type="entry name" value="PAS-assoc_C"/>
</dbReference>
<dbReference type="OrthoDB" id="9766459at2"/>
<evidence type="ECO:0000259" key="6">
    <source>
        <dbReference type="PROSITE" id="PS50109"/>
    </source>
</evidence>
<protein>
    <recommendedName>
        <fullName evidence="2">histidine kinase</fullName>
        <ecNumber evidence="2">2.7.13.3</ecNumber>
    </recommendedName>
</protein>
<dbReference type="Proteomes" id="UP000283523">
    <property type="component" value="Unassembled WGS sequence"/>
</dbReference>
<gene>
    <name evidence="9" type="ORF">DYU11_25735</name>
</gene>
<keyword evidence="4" id="KW-0808">Transferase</keyword>
<feature type="domain" description="PAC" evidence="8">
    <location>
        <begin position="226"/>
        <end position="279"/>
    </location>
</feature>
<feature type="domain" description="Histidine kinase" evidence="6">
    <location>
        <begin position="336"/>
        <end position="562"/>
    </location>
</feature>
<dbReference type="Pfam" id="PF08448">
    <property type="entry name" value="PAS_4"/>
    <property type="match status" value="2"/>
</dbReference>
<feature type="domain" description="PAS" evidence="7">
    <location>
        <begin position="149"/>
        <end position="220"/>
    </location>
</feature>
<evidence type="ECO:0000256" key="1">
    <source>
        <dbReference type="ARBA" id="ARBA00000085"/>
    </source>
</evidence>
<dbReference type="InterPro" id="IPR004358">
    <property type="entry name" value="Sig_transdc_His_kin-like_C"/>
</dbReference>
<dbReference type="Gene3D" id="3.30.450.20">
    <property type="entry name" value="PAS domain"/>
    <property type="match status" value="2"/>
</dbReference>
<dbReference type="InterPro" id="IPR052162">
    <property type="entry name" value="Sensor_kinase/Photoreceptor"/>
</dbReference>
<dbReference type="EMBL" id="QXED01000008">
    <property type="protein sequence ID" value="RIV19497.1"/>
    <property type="molecule type" value="Genomic_DNA"/>
</dbReference>
<dbReference type="InterPro" id="IPR036890">
    <property type="entry name" value="HATPase_C_sf"/>
</dbReference>
<sequence length="562" mass="63300">MTSEYLSFDQALKDRLFDTLIQHAPVAMALFYGPEFVITLANESVLSYWGRTREQVINKPLFDALPEASGQGFEALLTDVFTTGKRFVANELWVDLERNGQLERTYIDFVYEPFFEANPDTRVDHITGVTVVCSEVTEQVLSRQKIEESQAKLMASFEQSPVGIAIISSDKFIFRMANAFYQELVGRSRDQLIGQPLFEVLPELIGQGFDQLLNRVIASGISYTAHEVAVSLMRHEQSEMIYVDLMYQPQRNVWGHVSEILVVCSDVTQQVLARRKIEESETRYRTLSVELDQQVQLRTQELKAANYELTKSNQELTELNSLLVRSNENLQKFAFIASHDLQEPLRKIQSFADLLKTTYSDELGTGLDLLNRMQLAASWMSTLIRDLLSFSRIATMRDTSDWVSLSDIVGLALSDLDHAIEETDAILSIGPLPVVQGDPAQLNLLFQNLLSNALKFRRPGVAPHIAVKASWLAADHLPEGLKLSWEAIAYHRIDIVDNGIGFEEKYLDRIFQVFQRLHSRNEFAGTGIGLAICEKIVTNHGGAISATSRPGQGATFTIYLPI</sequence>
<dbReference type="SMART" id="SM00387">
    <property type="entry name" value="HATPase_c"/>
    <property type="match status" value="1"/>
</dbReference>
<dbReference type="PROSITE" id="PS50113">
    <property type="entry name" value="PAC"/>
    <property type="match status" value="1"/>
</dbReference>
<evidence type="ECO:0000256" key="2">
    <source>
        <dbReference type="ARBA" id="ARBA00012438"/>
    </source>
</evidence>
<dbReference type="NCBIfam" id="TIGR00229">
    <property type="entry name" value="sensory_box"/>
    <property type="match status" value="1"/>
</dbReference>
<evidence type="ECO:0000256" key="3">
    <source>
        <dbReference type="ARBA" id="ARBA00022553"/>
    </source>
</evidence>
<keyword evidence="10" id="KW-1185">Reference proteome</keyword>
<proteinExistence type="predicted"/>
<dbReference type="SMART" id="SM00091">
    <property type="entry name" value="PAS"/>
    <property type="match status" value="2"/>
</dbReference>
<evidence type="ECO:0000313" key="10">
    <source>
        <dbReference type="Proteomes" id="UP000283523"/>
    </source>
</evidence>
<dbReference type="PANTHER" id="PTHR43304">
    <property type="entry name" value="PHYTOCHROME-LIKE PROTEIN CPH1"/>
    <property type="match status" value="1"/>
</dbReference>
<dbReference type="PROSITE" id="PS50112">
    <property type="entry name" value="PAS"/>
    <property type="match status" value="1"/>
</dbReference>
<keyword evidence="5" id="KW-0418">Kinase</keyword>
<dbReference type="PROSITE" id="PS50109">
    <property type="entry name" value="HIS_KIN"/>
    <property type="match status" value="1"/>
</dbReference>
<dbReference type="CDD" id="cd00082">
    <property type="entry name" value="HisKA"/>
    <property type="match status" value="1"/>
</dbReference>
<dbReference type="SUPFAM" id="SSF47384">
    <property type="entry name" value="Homodimeric domain of signal transducing histidine kinase"/>
    <property type="match status" value="1"/>
</dbReference>
<reference evidence="9 10" key="1">
    <citation type="submission" date="2018-08" db="EMBL/GenBank/DDBJ databases">
        <title>Fibrisoma montanum sp. nov., isolated from Danxia mountain soil.</title>
        <authorList>
            <person name="Huang Y."/>
        </authorList>
    </citation>
    <scope>NUCLEOTIDE SEQUENCE [LARGE SCALE GENOMIC DNA]</scope>
    <source>
        <strain evidence="9 10">HYT19</strain>
    </source>
</reference>
<dbReference type="SUPFAM" id="SSF55874">
    <property type="entry name" value="ATPase domain of HSP90 chaperone/DNA topoisomerase II/histidine kinase"/>
    <property type="match status" value="1"/>
</dbReference>
<dbReference type="PRINTS" id="PR00344">
    <property type="entry name" value="BCTRLSENSOR"/>
</dbReference>
<evidence type="ECO:0000256" key="4">
    <source>
        <dbReference type="ARBA" id="ARBA00022679"/>
    </source>
</evidence>
<dbReference type="InterPro" id="IPR003594">
    <property type="entry name" value="HATPase_dom"/>
</dbReference>
<evidence type="ECO:0000259" key="7">
    <source>
        <dbReference type="PROSITE" id="PS50112"/>
    </source>
</evidence>
<organism evidence="9 10">
    <name type="scientific">Fibrisoma montanum</name>
    <dbReference type="NCBI Taxonomy" id="2305895"/>
    <lineage>
        <taxon>Bacteria</taxon>
        <taxon>Pseudomonadati</taxon>
        <taxon>Bacteroidota</taxon>
        <taxon>Cytophagia</taxon>
        <taxon>Cytophagales</taxon>
        <taxon>Spirosomataceae</taxon>
        <taxon>Fibrisoma</taxon>
    </lineage>
</organism>
<dbReference type="InterPro" id="IPR035965">
    <property type="entry name" value="PAS-like_dom_sf"/>
</dbReference>
<dbReference type="SUPFAM" id="SSF55785">
    <property type="entry name" value="PYP-like sensor domain (PAS domain)"/>
    <property type="match status" value="2"/>
</dbReference>
<comment type="catalytic activity">
    <reaction evidence="1">
        <text>ATP + protein L-histidine = ADP + protein N-phospho-L-histidine.</text>
        <dbReference type="EC" id="2.7.13.3"/>
    </reaction>
</comment>
<evidence type="ECO:0000259" key="8">
    <source>
        <dbReference type="PROSITE" id="PS50113"/>
    </source>
</evidence>
<dbReference type="Pfam" id="PF00512">
    <property type="entry name" value="HisKA"/>
    <property type="match status" value="1"/>
</dbReference>